<accession>A0A9D7FCL5</accession>
<dbReference type="Proteomes" id="UP000886602">
    <property type="component" value="Unassembled WGS sequence"/>
</dbReference>
<dbReference type="AlphaFoldDB" id="A0A9D7FCL5"/>
<evidence type="ECO:0000313" key="2">
    <source>
        <dbReference type="EMBL" id="MBK7422520.1"/>
    </source>
</evidence>
<evidence type="ECO:0000313" key="3">
    <source>
        <dbReference type="Proteomes" id="UP000886602"/>
    </source>
</evidence>
<sequence>MSDLSWLDEPDEMRIAAAKLSRTARYRDVGLLALPKALQDDIDRQINQDGTQAAATHPRLGATDTGNHQREYGVTTVSLFCKD</sequence>
<proteinExistence type="predicted"/>
<comment type="caution">
    <text evidence="2">The sequence shown here is derived from an EMBL/GenBank/DDBJ whole genome shotgun (WGS) entry which is preliminary data.</text>
</comment>
<dbReference type="EMBL" id="JADJNC010000007">
    <property type="protein sequence ID" value="MBK7422520.1"/>
    <property type="molecule type" value="Genomic_DNA"/>
</dbReference>
<protein>
    <submittedName>
        <fullName evidence="2">Uncharacterized protein</fullName>
    </submittedName>
</protein>
<evidence type="ECO:0000256" key="1">
    <source>
        <dbReference type="SAM" id="MobiDB-lite"/>
    </source>
</evidence>
<feature type="region of interest" description="Disordered" evidence="1">
    <location>
        <begin position="49"/>
        <end position="68"/>
    </location>
</feature>
<organism evidence="2 3">
    <name type="scientific">Candidatus Propionivibrio dominans</name>
    <dbReference type="NCBI Taxonomy" id="2954373"/>
    <lineage>
        <taxon>Bacteria</taxon>
        <taxon>Pseudomonadati</taxon>
        <taxon>Pseudomonadota</taxon>
        <taxon>Betaproteobacteria</taxon>
        <taxon>Rhodocyclales</taxon>
        <taxon>Rhodocyclaceae</taxon>
        <taxon>Propionivibrio</taxon>
    </lineage>
</organism>
<reference evidence="2" key="1">
    <citation type="submission" date="2020-10" db="EMBL/GenBank/DDBJ databases">
        <title>Connecting structure to function with the recovery of over 1000 high-quality activated sludge metagenome-assembled genomes encoding full-length rRNA genes using long-read sequencing.</title>
        <authorList>
            <person name="Singleton C.M."/>
            <person name="Petriglieri F."/>
            <person name="Kristensen J.M."/>
            <person name="Kirkegaard R.H."/>
            <person name="Michaelsen T.Y."/>
            <person name="Andersen M.H."/>
            <person name="Karst S.M."/>
            <person name="Dueholm M.S."/>
            <person name="Nielsen P.H."/>
            <person name="Albertsen M."/>
        </authorList>
    </citation>
    <scope>NUCLEOTIDE SEQUENCE</scope>
    <source>
        <strain evidence="2">EsbW_18-Q3-R4-48_MAXAC.044</strain>
    </source>
</reference>
<gene>
    <name evidence="2" type="ORF">IPJ48_05155</name>
</gene>
<name>A0A9D7FCL5_9RHOO</name>